<evidence type="ECO:0000313" key="2">
    <source>
        <dbReference type="Proteomes" id="UP000254186"/>
    </source>
</evidence>
<gene>
    <name evidence="1" type="ORF">NCTC10672_02058</name>
</gene>
<evidence type="ECO:0000313" key="1">
    <source>
        <dbReference type="EMBL" id="STP06041.1"/>
    </source>
</evidence>
<dbReference type="RefSeq" id="WP_115180665.1">
    <property type="nucleotide sequence ID" value="NZ_UGHY01000002.1"/>
</dbReference>
<dbReference type="Proteomes" id="UP000254186">
    <property type="component" value="Unassembled WGS sequence"/>
</dbReference>
<organism evidence="1 2">
    <name type="scientific">Haemophilus parainfluenzae</name>
    <dbReference type="NCBI Taxonomy" id="729"/>
    <lineage>
        <taxon>Bacteria</taxon>
        <taxon>Pseudomonadati</taxon>
        <taxon>Pseudomonadota</taxon>
        <taxon>Gammaproteobacteria</taxon>
        <taxon>Pasteurellales</taxon>
        <taxon>Pasteurellaceae</taxon>
        <taxon>Haemophilus</taxon>
    </lineage>
</organism>
<proteinExistence type="predicted"/>
<name>A0A377JK35_HAEPA</name>
<dbReference type="AlphaFoldDB" id="A0A377JK35"/>
<reference evidence="1 2" key="1">
    <citation type="submission" date="2018-06" db="EMBL/GenBank/DDBJ databases">
        <authorList>
            <consortium name="Pathogen Informatics"/>
            <person name="Doyle S."/>
        </authorList>
    </citation>
    <scope>NUCLEOTIDE SEQUENCE [LARGE SCALE GENOMIC DNA]</scope>
    <source>
        <strain evidence="1 2">NCTC10672</strain>
    </source>
</reference>
<dbReference type="EMBL" id="UGHY01000002">
    <property type="protein sequence ID" value="STP06041.1"/>
    <property type="molecule type" value="Genomic_DNA"/>
</dbReference>
<sequence>MNNINPLPHPQKCNTVTLCSIYAIIERMYEIADLSLDGKVTQTRIDETGQKVQIPFTHKDALEFICDQATYALMEIELLKGQLEMLISKQEDKGESVDLSVVD</sequence>
<accession>A0A377JK35</accession>
<protein>
    <submittedName>
        <fullName evidence="1">Uncharacterized protein</fullName>
    </submittedName>
</protein>